<dbReference type="Pfam" id="PF13439">
    <property type="entry name" value="Glyco_transf_4"/>
    <property type="match status" value="1"/>
</dbReference>
<evidence type="ECO:0000313" key="6">
    <source>
        <dbReference type="Proteomes" id="UP000246145"/>
    </source>
</evidence>
<organism evidence="5 6">
    <name type="scientific">Pusillimonas noertemannii</name>
    <dbReference type="NCBI Taxonomy" id="305977"/>
    <lineage>
        <taxon>Bacteria</taxon>
        <taxon>Pseudomonadati</taxon>
        <taxon>Pseudomonadota</taxon>
        <taxon>Betaproteobacteria</taxon>
        <taxon>Burkholderiales</taxon>
        <taxon>Alcaligenaceae</taxon>
        <taxon>Pusillimonas</taxon>
    </lineage>
</organism>
<feature type="domain" description="Glycosyltransferase subfamily 4-like N-terminal" evidence="3">
    <location>
        <begin position="18"/>
        <end position="180"/>
    </location>
</feature>
<evidence type="ECO:0000313" key="5">
    <source>
        <dbReference type="EMBL" id="PVY62022.1"/>
    </source>
</evidence>
<dbReference type="GO" id="GO:0016757">
    <property type="term" value="F:glycosyltransferase activity"/>
    <property type="evidence" value="ECO:0007669"/>
    <property type="project" value="InterPro"/>
</dbReference>
<name>A0A2U1CM10_9BURK</name>
<dbReference type="STRING" id="1231391.GCA_000308195_01566"/>
<dbReference type="InterPro" id="IPR028098">
    <property type="entry name" value="Glyco_trans_4-like_N"/>
</dbReference>
<keyword evidence="5" id="KW-0808">Transferase</keyword>
<proteinExistence type="predicted"/>
<dbReference type="AlphaFoldDB" id="A0A2U1CM10"/>
<dbReference type="EMBL" id="QEKO01000002">
    <property type="protein sequence ID" value="PVY62022.1"/>
    <property type="molecule type" value="Genomic_DNA"/>
</dbReference>
<feature type="region of interest" description="Disordered" evidence="1">
    <location>
        <begin position="386"/>
        <end position="412"/>
    </location>
</feature>
<feature type="domain" description="Glycosyl transferase family 1" evidence="2">
    <location>
        <begin position="188"/>
        <end position="341"/>
    </location>
</feature>
<evidence type="ECO:0000256" key="1">
    <source>
        <dbReference type="SAM" id="MobiDB-lite"/>
    </source>
</evidence>
<sequence length="801" mass="86168">MADAELHVVHIISGLGQGGAETVLHRLVTAPGQATRHTVVSMGDEGVFGPRLREAGIRVVTLDMPAGRLTWRGLRHLYRFLQAERPDVVQTWMYHADLIGGVVARWAGLRAVSWGIRNSGANLEKSSRLTHLIAWACARLSGVVPAGIIACAQDAAARHQARGYRADRMAVIPNGYDLSRWAPRPGARERLRQEWGVADDVPLIGSVARWNPLKDHANLLEGFALCARSVPEARCVLVGHGLTRDNEALMALIDRWQLRDKVILLGRRDDVPDVMSALDTHVLSSCAEGFPNVVAEAMAAGVACVVTDVGDAARIVGDFGWVAPPQDGAALARAMEAALRELGTPLMSKRLQHGRERVQRLYSLPAMVSAYEANWRQLAARNGAKRPAAAAMGSPGQEPGAEPGSGSRAQSGSGRRRLLYVVNNPAFFLSHRLPIALAARDAGYDVHVATMAGAASADIEAQGLQHHNIPMSRSGKNPLQECATLFALWRLYRALRPDLVHAVTIKPVLYGGIAARLAGVPSYVAAVSGLGFIFMRKRQGLDLLRGAALTLYRIALGHRNSRVIFQNTSDRDVLLRAGAVRQRQVELIRGSGVDLAHFAALPEPAGPLVAVMVARLLADKGVREFVEAARLASGRPDSLRWVLAGSLDSGNPAGISAQELQDWQKEGVVDYVGEQSDVAGLYACSHIAVLPSYREGLPKSLVEAAACGRAVVTTDVPGCRDAIEAGETGLLVPPRDATALASAVQRLADDAVLRKQFGEAGRRLAERAFDIRQVVHRHLEIYDTLIAASGATRKFEPSDLD</sequence>
<dbReference type="Proteomes" id="UP000246145">
    <property type="component" value="Unassembled WGS sequence"/>
</dbReference>
<feature type="domain" description="Glycosyltransferase subfamily 4-like N-terminal" evidence="4">
    <location>
        <begin position="418"/>
        <end position="567"/>
    </location>
</feature>
<keyword evidence="6" id="KW-1185">Reference proteome</keyword>
<protein>
    <submittedName>
        <fullName evidence="5">Glycosyltransferase involved in cell wall biosynthesis</fullName>
    </submittedName>
</protein>
<reference evidence="5 6" key="1">
    <citation type="submission" date="2018-04" db="EMBL/GenBank/DDBJ databases">
        <title>Genomic Encyclopedia of Type Strains, Phase IV (KMG-IV): sequencing the most valuable type-strain genomes for metagenomic binning, comparative biology and taxonomic classification.</title>
        <authorList>
            <person name="Goeker M."/>
        </authorList>
    </citation>
    <scope>NUCLEOTIDE SEQUENCE [LARGE SCALE GENOMIC DNA]</scope>
    <source>
        <strain evidence="5 6">DSM 10065</strain>
    </source>
</reference>
<comment type="caution">
    <text evidence="5">The sequence shown here is derived from an EMBL/GenBank/DDBJ whole genome shotgun (WGS) entry which is preliminary data.</text>
</comment>
<gene>
    <name evidence="5" type="ORF">C7440_1511</name>
</gene>
<evidence type="ECO:0000259" key="4">
    <source>
        <dbReference type="Pfam" id="PF13477"/>
    </source>
</evidence>
<dbReference type="PANTHER" id="PTHR12526">
    <property type="entry name" value="GLYCOSYLTRANSFERASE"/>
    <property type="match status" value="1"/>
</dbReference>
<dbReference type="InterPro" id="IPR001296">
    <property type="entry name" value="Glyco_trans_1"/>
</dbReference>
<dbReference type="Pfam" id="PF13477">
    <property type="entry name" value="Glyco_trans_4_2"/>
    <property type="match status" value="1"/>
</dbReference>
<dbReference type="Gene3D" id="3.40.50.2000">
    <property type="entry name" value="Glycogen Phosphorylase B"/>
    <property type="match status" value="4"/>
</dbReference>
<dbReference type="CDD" id="cd03808">
    <property type="entry name" value="GT4_CapM-like"/>
    <property type="match status" value="1"/>
</dbReference>
<dbReference type="SUPFAM" id="SSF53756">
    <property type="entry name" value="UDP-Glycosyltransferase/glycogen phosphorylase"/>
    <property type="match status" value="2"/>
</dbReference>
<evidence type="ECO:0000259" key="2">
    <source>
        <dbReference type="Pfam" id="PF00534"/>
    </source>
</evidence>
<evidence type="ECO:0000259" key="3">
    <source>
        <dbReference type="Pfam" id="PF13439"/>
    </source>
</evidence>
<dbReference type="OrthoDB" id="9775208at2"/>
<accession>A0A2U1CM10</accession>
<feature type="domain" description="Glycosyl transferase family 1" evidence="2">
    <location>
        <begin position="598"/>
        <end position="763"/>
    </location>
</feature>
<dbReference type="Pfam" id="PF00534">
    <property type="entry name" value="Glycos_transf_1"/>
    <property type="match status" value="2"/>
</dbReference>